<dbReference type="GO" id="GO:0004185">
    <property type="term" value="F:serine-type carboxypeptidase activity"/>
    <property type="evidence" value="ECO:0007669"/>
    <property type="project" value="InterPro"/>
</dbReference>
<dbReference type="EMBL" id="JAJAGQ010000003">
    <property type="protein sequence ID" value="KAJ8568425.1"/>
    <property type="molecule type" value="Genomic_DNA"/>
</dbReference>
<dbReference type="Gene3D" id="3.40.50.1820">
    <property type="entry name" value="alpha/beta hydrolase"/>
    <property type="match status" value="1"/>
</dbReference>
<sequence length="120" mass="13632">MELKNSIFFLLLLLVPHFHGGITTAVAARNQDSSESWGYVEVRPRSIRSWNWWEGLKTFLNMERKPIYCGGDQGTKAFTKSYKNLHFYWILGAGHFVPVDQPCVALDMVAIITQSPAVSK</sequence>
<feature type="chain" id="PRO_5040456022" evidence="2">
    <location>
        <begin position="21"/>
        <end position="120"/>
    </location>
</feature>
<keyword evidence="4" id="KW-1185">Reference proteome</keyword>
<evidence type="ECO:0000256" key="2">
    <source>
        <dbReference type="SAM" id="SignalP"/>
    </source>
</evidence>
<feature type="signal peptide" evidence="2">
    <location>
        <begin position="1"/>
        <end position="20"/>
    </location>
</feature>
<dbReference type="SUPFAM" id="SSF53474">
    <property type="entry name" value="alpha/beta-Hydrolases"/>
    <property type="match status" value="1"/>
</dbReference>
<comment type="similarity">
    <text evidence="1">Belongs to the peptidase S10 family.</text>
</comment>
<dbReference type="InterPro" id="IPR029058">
    <property type="entry name" value="AB_hydrolase_fold"/>
</dbReference>
<name>A0A9Q1RQX4_9SOLA</name>
<dbReference type="AlphaFoldDB" id="A0A9Q1RQX4"/>
<dbReference type="GO" id="GO:0006508">
    <property type="term" value="P:proteolysis"/>
    <property type="evidence" value="ECO:0007669"/>
    <property type="project" value="InterPro"/>
</dbReference>
<dbReference type="Proteomes" id="UP001152561">
    <property type="component" value="Unassembled WGS sequence"/>
</dbReference>
<dbReference type="InterPro" id="IPR001563">
    <property type="entry name" value="Peptidase_S10"/>
</dbReference>
<evidence type="ECO:0000256" key="1">
    <source>
        <dbReference type="ARBA" id="ARBA00009431"/>
    </source>
</evidence>
<reference evidence="4" key="1">
    <citation type="journal article" date="2023" name="Proc. Natl. Acad. Sci. U.S.A.">
        <title>Genomic and structural basis for evolution of tropane alkaloid biosynthesis.</title>
        <authorList>
            <person name="Wanga Y.-J."/>
            <person name="Taina T."/>
            <person name="Yua J.-Y."/>
            <person name="Lia J."/>
            <person name="Xua B."/>
            <person name="Chenc J."/>
            <person name="D'Auriad J.C."/>
            <person name="Huanga J.-P."/>
            <person name="Huanga S.-X."/>
        </authorList>
    </citation>
    <scope>NUCLEOTIDE SEQUENCE [LARGE SCALE GENOMIC DNA]</scope>
    <source>
        <strain evidence="4">cv. KIB-2019</strain>
    </source>
</reference>
<comment type="caution">
    <text evidence="3">The sequence shown here is derived from an EMBL/GenBank/DDBJ whole genome shotgun (WGS) entry which is preliminary data.</text>
</comment>
<keyword evidence="2" id="KW-0732">Signal</keyword>
<evidence type="ECO:0000313" key="4">
    <source>
        <dbReference type="Proteomes" id="UP001152561"/>
    </source>
</evidence>
<dbReference type="OrthoDB" id="443318at2759"/>
<dbReference type="Pfam" id="PF00450">
    <property type="entry name" value="Peptidase_S10"/>
    <property type="match status" value="1"/>
</dbReference>
<accession>A0A9Q1RQX4</accession>
<evidence type="ECO:0000313" key="3">
    <source>
        <dbReference type="EMBL" id="KAJ8568425.1"/>
    </source>
</evidence>
<organism evidence="3 4">
    <name type="scientific">Anisodus acutangulus</name>
    <dbReference type="NCBI Taxonomy" id="402998"/>
    <lineage>
        <taxon>Eukaryota</taxon>
        <taxon>Viridiplantae</taxon>
        <taxon>Streptophyta</taxon>
        <taxon>Embryophyta</taxon>
        <taxon>Tracheophyta</taxon>
        <taxon>Spermatophyta</taxon>
        <taxon>Magnoliopsida</taxon>
        <taxon>eudicotyledons</taxon>
        <taxon>Gunneridae</taxon>
        <taxon>Pentapetalae</taxon>
        <taxon>asterids</taxon>
        <taxon>lamiids</taxon>
        <taxon>Solanales</taxon>
        <taxon>Solanaceae</taxon>
        <taxon>Solanoideae</taxon>
        <taxon>Hyoscyameae</taxon>
        <taxon>Anisodus</taxon>
    </lineage>
</organism>
<protein>
    <submittedName>
        <fullName evidence="3">Uncharacterized protein</fullName>
    </submittedName>
</protein>
<gene>
    <name evidence="3" type="ORF">K7X08_027958</name>
</gene>
<proteinExistence type="inferred from homology"/>